<sequence>MESSSRTIGSAAALAGGGDGNDPSDGVFCVHLRRPLIEPIASVHPRLDAPDCIVSPMAWIVSFHNPSNGSDRDLSQFINASALSLPSHPALYPHRSHVTAQSSRVTRA</sequence>
<dbReference type="Proteomes" id="UP000250235">
    <property type="component" value="Unassembled WGS sequence"/>
</dbReference>
<keyword evidence="3" id="KW-1185">Reference proteome</keyword>
<accession>A0A2Z7CGX6</accession>
<dbReference type="EMBL" id="KQ995736">
    <property type="protein sequence ID" value="KZV45955.1"/>
    <property type="molecule type" value="Genomic_DNA"/>
</dbReference>
<name>A0A2Z7CGX6_9LAMI</name>
<proteinExistence type="predicted"/>
<dbReference type="AlphaFoldDB" id="A0A2Z7CGX6"/>
<organism evidence="2 3">
    <name type="scientific">Dorcoceras hygrometricum</name>
    <dbReference type="NCBI Taxonomy" id="472368"/>
    <lineage>
        <taxon>Eukaryota</taxon>
        <taxon>Viridiplantae</taxon>
        <taxon>Streptophyta</taxon>
        <taxon>Embryophyta</taxon>
        <taxon>Tracheophyta</taxon>
        <taxon>Spermatophyta</taxon>
        <taxon>Magnoliopsida</taxon>
        <taxon>eudicotyledons</taxon>
        <taxon>Gunneridae</taxon>
        <taxon>Pentapetalae</taxon>
        <taxon>asterids</taxon>
        <taxon>lamiids</taxon>
        <taxon>Lamiales</taxon>
        <taxon>Gesneriaceae</taxon>
        <taxon>Didymocarpoideae</taxon>
        <taxon>Trichosporeae</taxon>
        <taxon>Loxocarpinae</taxon>
        <taxon>Dorcoceras</taxon>
    </lineage>
</organism>
<feature type="region of interest" description="Disordered" evidence="1">
    <location>
        <begin position="1"/>
        <end position="22"/>
    </location>
</feature>
<evidence type="ECO:0000313" key="3">
    <source>
        <dbReference type="Proteomes" id="UP000250235"/>
    </source>
</evidence>
<evidence type="ECO:0000313" key="2">
    <source>
        <dbReference type="EMBL" id="KZV45955.1"/>
    </source>
</evidence>
<gene>
    <name evidence="2" type="ORF">F511_10645</name>
</gene>
<evidence type="ECO:0000256" key="1">
    <source>
        <dbReference type="SAM" id="MobiDB-lite"/>
    </source>
</evidence>
<reference evidence="2 3" key="1">
    <citation type="journal article" date="2015" name="Proc. Natl. Acad. Sci. U.S.A.">
        <title>The resurrection genome of Boea hygrometrica: A blueprint for survival of dehydration.</title>
        <authorList>
            <person name="Xiao L."/>
            <person name="Yang G."/>
            <person name="Zhang L."/>
            <person name="Yang X."/>
            <person name="Zhao S."/>
            <person name="Ji Z."/>
            <person name="Zhou Q."/>
            <person name="Hu M."/>
            <person name="Wang Y."/>
            <person name="Chen M."/>
            <person name="Xu Y."/>
            <person name="Jin H."/>
            <person name="Xiao X."/>
            <person name="Hu G."/>
            <person name="Bao F."/>
            <person name="Hu Y."/>
            <person name="Wan P."/>
            <person name="Li L."/>
            <person name="Deng X."/>
            <person name="Kuang T."/>
            <person name="Xiang C."/>
            <person name="Zhu J.K."/>
            <person name="Oliver M.J."/>
            <person name="He Y."/>
        </authorList>
    </citation>
    <scope>NUCLEOTIDE SEQUENCE [LARGE SCALE GENOMIC DNA]</scope>
    <source>
        <strain evidence="3">cv. XS01</strain>
    </source>
</reference>
<protein>
    <submittedName>
        <fullName evidence="2">Uncharacterized protein</fullName>
    </submittedName>
</protein>